<dbReference type="Proteomes" id="UP000054279">
    <property type="component" value="Unassembled WGS sequence"/>
</dbReference>
<evidence type="ECO:0000256" key="1">
    <source>
        <dbReference type="SAM" id="MobiDB-lite"/>
    </source>
</evidence>
<accession>A0A0C9VHW4</accession>
<dbReference type="EMBL" id="KN837174">
    <property type="protein sequence ID" value="KIJ36876.1"/>
    <property type="molecule type" value="Genomic_DNA"/>
</dbReference>
<reference evidence="2 3" key="1">
    <citation type="submission" date="2014-06" db="EMBL/GenBank/DDBJ databases">
        <title>Evolutionary Origins and Diversification of the Mycorrhizal Mutualists.</title>
        <authorList>
            <consortium name="DOE Joint Genome Institute"/>
            <consortium name="Mycorrhizal Genomics Consortium"/>
            <person name="Kohler A."/>
            <person name="Kuo A."/>
            <person name="Nagy L.G."/>
            <person name="Floudas D."/>
            <person name="Copeland A."/>
            <person name="Barry K.W."/>
            <person name="Cichocki N."/>
            <person name="Veneault-Fourrey C."/>
            <person name="LaButti K."/>
            <person name="Lindquist E.A."/>
            <person name="Lipzen A."/>
            <person name="Lundell T."/>
            <person name="Morin E."/>
            <person name="Murat C."/>
            <person name="Riley R."/>
            <person name="Ohm R."/>
            <person name="Sun H."/>
            <person name="Tunlid A."/>
            <person name="Henrissat B."/>
            <person name="Grigoriev I.V."/>
            <person name="Hibbett D.S."/>
            <person name="Martin F."/>
        </authorList>
    </citation>
    <scope>NUCLEOTIDE SEQUENCE [LARGE SCALE GENOMIC DNA]</scope>
    <source>
        <strain evidence="2 3">SS14</strain>
    </source>
</reference>
<gene>
    <name evidence="2" type="ORF">M422DRAFT_260736</name>
</gene>
<protein>
    <submittedName>
        <fullName evidence="2">Uncharacterized protein</fullName>
    </submittedName>
</protein>
<name>A0A0C9VHW4_SPHS4</name>
<feature type="compositionally biased region" description="Polar residues" evidence="1">
    <location>
        <begin position="94"/>
        <end position="106"/>
    </location>
</feature>
<evidence type="ECO:0000313" key="2">
    <source>
        <dbReference type="EMBL" id="KIJ36876.1"/>
    </source>
</evidence>
<keyword evidence="3" id="KW-1185">Reference proteome</keyword>
<sequence length="146" mass="16373">MFILGHHTSLPMLDWDLHAEQDKASGEDGSALASPQKKAVEGYQMAVSLNIQDVILMEASEEHYVETVPVTEPVDEPEFVRGCLQISARNLSVRNYPSRQPPSSSDYARDSPSAHSSTPVAGEWEVWLETMVVWWRVYAHIVIAHE</sequence>
<evidence type="ECO:0000313" key="3">
    <source>
        <dbReference type="Proteomes" id="UP000054279"/>
    </source>
</evidence>
<proteinExistence type="predicted"/>
<organism evidence="2 3">
    <name type="scientific">Sphaerobolus stellatus (strain SS14)</name>
    <dbReference type="NCBI Taxonomy" id="990650"/>
    <lineage>
        <taxon>Eukaryota</taxon>
        <taxon>Fungi</taxon>
        <taxon>Dikarya</taxon>
        <taxon>Basidiomycota</taxon>
        <taxon>Agaricomycotina</taxon>
        <taxon>Agaricomycetes</taxon>
        <taxon>Phallomycetidae</taxon>
        <taxon>Geastrales</taxon>
        <taxon>Sphaerobolaceae</taxon>
        <taxon>Sphaerobolus</taxon>
    </lineage>
</organism>
<dbReference type="HOGENOM" id="CLU_1778660_0_0_1"/>
<feature type="region of interest" description="Disordered" evidence="1">
    <location>
        <begin position="94"/>
        <end position="118"/>
    </location>
</feature>
<dbReference type="AlphaFoldDB" id="A0A0C9VHW4"/>